<proteinExistence type="predicted"/>
<keyword evidence="2" id="KW-1185">Reference proteome</keyword>
<gene>
    <name evidence="1" type="ORF">GHK86_15765</name>
</gene>
<feature type="non-terminal residue" evidence="1">
    <location>
        <position position="125"/>
    </location>
</feature>
<dbReference type="EMBL" id="WJHE01000883">
    <property type="protein sequence ID" value="MST34172.1"/>
    <property type="molecule type" value="Genomic_DNA"/>
</dbReference>
<comment type="caution">
    <text evidence="1">The sequence shown here is derived from an EMBL/GenBank/DDBJ whole genome shotgun (WGS) entry which is preliminary data.</text>
</comment>
<dbReference type="Proteomes" id="UP000437736">
    <property type="component" value="Unassembled WGS sequence"/>
</dbReference>
<name>A0ABW9QWC8_9ACTN</name>
<sequence>MPVVDGAVVDDVEPEVPERPAVVVEVIVDVVVLLVAVPVLAAGVLVVVVVLAVPVPAGVVVVVVVDGVGVPGLEPKKLVPPWDVLEPTTVARGSLASISAAVTPPTANSAVRTAARARGARRRHT</sequence>
<accession>A0ABW9QWC8</accession>
<evidence type="ECO:0000313" key="1">
    <source>
        <dbReference type="EMBL" id="MST34172.1"/>
    </source>
</evidence>
<organism evidence="1 2">
    <name type="scientific">Acidiferrimicrobium australe</name>
    <dbReference type="NCBI Taxonomy" id="2664430"/>
    <lineage>
        <taxon>Bacteria</taxon>
        <taxon>Bacillati</taxon>
        <taxon>Actinomycetota</taxon>
        <taxon>Acidimicrobiia</taxon>
        <taxon>Acidimicrobiales</taxon>
        <taxon>Acidimicrobiaceae</taxon>
        <taxon>Acidiferrimicrobium</taxon>
    </lineage>
</organism>
<evidence type="ECO:0000313" key="2">
    <source>
        <dbReference type="Proteomes" id="UP000437736"/>
    </source>
</evidence>
<reference evidence="1 2" key="1">
    <citation type="submission" date="2019-11" db="EMBL/GenBank/DDBJ databases">
        <title>Acidiferrimicrobium australis gen. nov., sp. nov., an acidophilic and obligately heterotrophic, member of the Actinobacteria that catalyses dissimilatory oxido- reduction of iron isolated from metal-rich acidic water in Chile.</title>
        <authorList>
            <person name="Gonzalez D."/>
            <person name="Huber K."/>
            <person name="Hedrich S."/>
            <person name="Rojas-Villalobos C."/>
            <person name="Quatrini R."/>
            <person name="Dinamarca M.A."/>
            <person name="Schwarz A."/>
            <person name="Canales C."/>
            <person name="Nancucheo I."/>
        </authorList>
    </citation>
    <scope>NUCLEOTIDE SEQUENCE [LARGE SCALE GENOMIC DNA]</scope>
    <source>
        <strain evidence="1 2">USS-CCA1</strain>
    </source>
</reference>
<protein>
    <submittedName>
        <fullName evidence="1">Uncharacterized protein</fullName>
    </submittedName>
</protein>